<evidence type="ECO:0000256" key="5">
    <source>
        <dbReference type="ARBA" id="ARBA00023136"/>
    </source>
</evidence>
<evidence type="ECO:0000256" key="4">
    <source>
        <dbReference type="ARBA" id="ARBA00022989"/>
    </source>
</evidence>
<dbReference type="GeneID" id="84222048"/>
<feature type="transmembrane region" description="Helical" evidence="6">
    <location>
        <begin position="41"/>
        <end position="60"/>
    </location>
</feature>
<accession>A0A0Q0WL72</accession>
<dbReference type="PROSITE" id="PS50850">
    <property type="entry name" value="MFS"/>
    <property type="match status" value="1"/>
</dbReference>
<name>A0A0Q0WL72_9ARCH</name>
<dbReference type="Pfam" id="PF07690">
    <property type="entry name" value="MFS_1"/>
    <property type="match status" value="2"/>
</dbReference>
<dbReference type="EMBL" id="LKBG01000013">
    <property type="protein sequence ID" value="KQB36501.1"/>
    <property type="molecule type" value="Genomic_DNA"/>
</dbReference>
<keyword evidence="2" id="KW-0813">Transport</keyword>
<feature type="transmembrane region" description="Helical" evidence="6">
    <location>
        <begin position="258"/>
        <end position="280"/>
    </location>
</feature>
<dbReference type="RefSeq" id="WP_048102060.1">
    <property type="nucleotide sequence ID" value="NZ_LKBG01000013.1"/>
</dbReference>
<evidence type="ECO:0000313" key="8">
    <source>
        <dbReference type="EMBL" id="KQB36501.1"/>
    </source>
</evidence>
<comment type="caution">
    <text evidence="8">The sequence shown here is derived from an EMBL/GenBank/DDBJ whole genome shotgun (WGS) entry which is preliminary data.</text>
</comment>
<organism evidence="8 9">
    <name type="scientific">Acidiplasma aeolicum</name>
    <dbReference type="NCBI Taxonomy" id="507754"/>
    <lineage>
        <taxon>Archaea</taxon>
        <taxon>Methanobacteriati</taxon>
        <taxon>Thermoplasmatota</taxon>
        <taxon>Thermoplasmata</taxon>
        <taxon>Thermoplasmatales</taxon>
        <taxon>Ferroplasmaceae</taxon>
        <taxon>Acidiplasma</taxon>
    </lineage>
</organism>
<comment type="subcellular location">
    <subcellularLocation>
        <location evidence="1">Membrane</location>
        <topology evidence="1">Multi-pass membrane protein</topology>
    </subcellularLocation>
</comment>
<protein>
    <submittedName>
        <fullName evidence="8">Transporter</fullName>
    </submittedName>
</protein>
<evidence type="ECO:0000256" key="3">
    <source>
        <dbReference type="ARBA" id="ARBA00022692"/>
    </source>
</evidence>
<feature type="transmembrane region" description="Helical" evidence="6">
    <location>
        <begin position="292"/>
        <end position="313"/>
    </location>
</feature>
<keyword evidence="3 6" id="KW-0812">Transmembrane</keyword>
<dbReference type="AlphaFoldDB" id="A0A0Q0WL72"/>
<evidence type="ECO:0000259" key="7">
    <source>
        <dbReference type="PROSITE" id="PS50850"/>
    </source>
</evidence>
<sequence>MNKNIAFTSLPGFTAALEATMILLAIPEISKEFGVSYSESTLLIIIFVIIETLFVVPFSLIADKYGIKKIMIIGSFIMLMASILIFLSNNFIVMLLLRAFQGLGGSMVILTSLSYASLMSPDVNRGKSIGLNHTIISLGYVIGLPLGGLMASINYKYLFLFTAFLSLLSIILIINIDEIRGKSEIGKSSFYITLLFSGLILSIYYIPFIIIAVIGLIFSFKIRLNKKFALSSFSGFLHSITRNMLAAYFVFLLYSLNYTPLIIGLLVLIYPIFFTFTSFVSGKLHDKYGLKIASIGFLSMSLFSLLLFFNFIIPEIFLGTSTGIATTSNTAYTMNSLNKNDRITGSGIRSLQGIVTNAIGLGIGSKLLLNLNHVIFIIILLNLTALIITLILYKAHKAP</sequence>
<evidence type="ECO:0000256" key="6">
    <source>
        <dbReference type="SAM" id="Phobius"/>
    </source>
</evidence>
<dbReference type="PANTHER" id="PTHR42718">
    <property type="entry name" value="MAJOR FACILITATOR SUPERFAMILY MULTIDRUG TRANSPORTER MFSC"/>
    <property type="match status" value="1"/>
</dbReference>
<dbReference type="GO" id="GO:0022857">
    <property type="term" value="F:transmembrane transporter activity"/>
    <property type="evidence" value="ECO:0007669"/>
    <property type="project" value="InterPro"/>
</dbReference>
<dbReference type="Proteomes" id="UP000050320">
    <property type="component" value="Unassembled WGS sequence"/>
</dbReference>
<dbReference type="InterPro" id="IPR011701">
    <property type="entry name" value="MFS"/>
</dbReference>
<feature type="transmembrane region" description="Helical" evidence="6">
    <location>
        <begin position="374"/>
        <end position="393"/>
    </location>
</feature>
<dbReference type="InterPro" id="IPR020846">
    <property type="entry name" value="MFS_dom"/>
</dbReference>
<keyword evidence="9" id="KW-1185">Reference proteome</keyword>
<feature type="domain" description="Major facilitator superfamily (MFS) profile" evidence="7">
    <location>
        <begin position="4"/>
        <end position="397"/>
    </location>
</feature>
<feature type="transmembrane region" description="Helical" evidence="6">
    <location>
        <begin position="72"/>
        <end position="93"/>
    </location>
</feature>
<dbReference type="SUPFAM" id="SSF103473">
    <property type="entry name" value="MFS general substrate transporter"/>
    <property type="match status" value="1"/>
</dbReference>
<keyword evidence="4 6" id="KW-1133">Transmembrane helix</keyword>
<dbReference type="GO" id="GO:0016020">
    <property type="term" value="C:membrane"/>
    <property type="evidence" value="ECO:0007669"/>
    <property type="project" value="UniProtKB-SubCell"/>
</dbReference>
<evidence type="ECO:0000313" key="9">
    <source>
        <dbReference type="Proteomes" id="UP000050320"/>
    </source>
</evidence>
<feature type="transmembrane region" description="Helical" evidence="6">
    <location>
        <begin position="157"/>
        <end position="176"/>
    </location>
</feature>
<evidence type="ECO:0000256" key="1">
    <source>
        <dbReference type="ARBA" id="ARBA00004141"/>
    </source>
</evidence>
<keyword evidence="5 6" id="KW-0472">Membrane</keyword>
<dbReference type="Gene3D" id="1.20.1250.20">
    <property type="entry name" value="MFS general substrate transporter like domains"/>
    <property type="match status" value="2"/>
</dbReference>
<proteinExistence type="predicted"/>
<gene>
    <name evidence="8" type="ORF">AOG54_07315</name>
</gene>
<dbReference type="PRINTS" id="PR01036">
    <property type="entry name" value="TCRTETB"/>
</dbReference>
<feature type="transmembrane region" description="Helical" evidence="6">
    <location>
        <begin position="188"/>
        <end position="218"/>
    </location>
</feature>
<reference evidence="8 9" key="1">
    <citation type="submission" date="2015-09" db="EMBL/GenBank/DDBJ databases">
        <title>Heavy metals and arsenic resistance mechanisms in polyextremophilic archaea of the family Ferroplasmaceae.</title>
        <authorList>
            <person name="Bulaev A.G."/>
            <person name="Kanygina A.V."/>
        </authorList>
    </citation>
    <scope>NUCLEOTIDE SEQUENCE [LARGE SCALE GENOMIC DNA]</scope>
    <source>
        <strain evidence="8 9">VT</strain>
    </source>
</reference>
<evidence type="ECO:0000256" key="2">
    <source>
        <dbReference type="ARBA" id="ARBA00022448"/>
    </source>
</evidence>
<feature type="transmembrane region" description="Helical" evidence="6">
    <location>
        <begin position="130"/>
        <end position="151"/>
    </location>
</feature>
<dbReference type="PANTHER" id="PTHR42718:SF9">
    <property type="entry name" value="MAJOR FACILITATOR SUPERFAMILY MULTIDRUG TRANSPORTER MFSC"/>
    <property type="match status" value="1"/>
</dbReference>
<dbReference type="InterPro" id="IPR036259">
    <property type="entry name" value="MFS_trans_sf"/>
</dbReference>
<dbReference type="OrthoDB" id="117970at2157"/>